<evidence type="ECO:0000313" key="3">
    <source>
        <dbReference type="Proteomes" id="UP000192713"/>
    </source>
</evidence>
<dbReference type="RefSeq" id="WP_065287913.1">
    <property type="nucleotide sequence ID" value="NZ_LFOE01000009.1"/>
</dbReference>
<reference evidence="2 3" key="1">
    <citation type="submission" date="2017-02" db="EMBL/GenBank/DDBJ databases">
        <title>The new phylogeny of genus Mycobacterium.</title>
        <authorList>
            <person name="Tortoli E."/>
            <person name="Trovato A."/>
            <person name="Cirillo D.M."/>
        </authorList>
    </citation>
    <scope>NUCLEOTIDE SEQUENCE [LARGE SCALE GENOMIC DNA]</scope>
    <source>
        <strain evidence="2 3">DSM 45093</strain>
    </source>
</reference>
<gene>
    <name evidence="2" type="ORF">BST28_10195</name>
</gene>
<dbReference type="EMBL" id="MVHU01000012">
    <property type="protein sequence ID" value="ORA80099.1"/>
    <property type="molecule type" value="Genomic_DNA"/>
</dbReference>
<dbReference type="AlphaFoldDB" id="A0A1X0E6A1"/>
<evidence type="ECO:0000313" key="2">
    <source>
        <dbReference type="EMBL" id="ORA80099.1"/>
    </source>
</evidence>
<proteinExistence type="predicted"/>
<protein>
    <recommendedName>
        <fullName evidence="1">Predicted hydrolase N-terminal domain-containing protein</fullName>
    </recommendedName>
</protein>
<evidence type="ECO:0000259" key="1">
    <source>
        <dbReference type="Pfam" id="PF22905"/>
    </source>
</evidence>
<feature type="domain" description="Predicted hydrolase N-terminal" evidence="1">
    <location>
        <begin position="1"/>
        <end position="180"/>
    </location>
</feature>
<dbReference type="InterPro" id="IPR054469">
    <property type="entry name" value="Pred_hydrolase_N"/>
</dbReference>
<dbReference type="OrthoDB" id="4509678at2"/>
<dbReference type="Pfam" id="PF22905">
    <property type="entry name" value="Hydro_N_hd"/>
    <property type="match status" value="1"/>
</dbReference>
<accession>A0A1X0E6A1</accession>
<name>A0A1X0E6A1_9MYCO</name>
<dbReference type="Proteomes" id="UP000192713">
    <property type="component" value="Unassembled WGS sequence"/>
</dbReference>
<comment type="caution">
    <text evidence="2">The sequence shown here is derived from an EMBL/GenBank/DDBJ whole genome shotgun (WGS) entry which is preliminary data.</text>
</comment>
<sequence>MHLQHINLALLIDAAGGDPWQVNNTLQSGNPAVVDELARAFHDAGLCTAESSAAFAQARQRFHAAWNRENGEHPINDSAEVQRATERLHLQQSQLTTIGTDLENIAAALAEAQKAAAAKINALQIQLQDIDNRIGMYQSAQIDTAGLEQVAIDDTAGILHQLEKLRDDYAAVLQDATSKLLSDGYDPAPLHGYDGDGQPNQGQQTDHAADAYGVTQREHDQALVDRPGQMTPEKAAAAARLRDYATATDPAADPEARHLAGERLDDYRMATFIGPLPIDPVLGGDARSNAANRVDLQRRLESGSLIPDLSPMTADQATRALDDAEAAARAFALNGFADRLRSSGVSAAGVQQAITAIENGMPPREFFNQLSNASGSVGKGLETHGVAVSPVRHSVDPNAFAKADAEALTKFGKSLGRAATALDGALTVMDVVSGKVSLTQGAAEFGGRWAGGATGAWTAGLLVSFLVAPEIAVPFAVAGGMIGGSILGQGAVDKVLGY</sequence>
<organism evidence="2 3">
    <name type="scientific">Mycolicibacter kumamotonensis</name>
    <dbReference type="NCBI Taxonomy" id="354243"/>
    <lineage>
        <taxon>Bacteria</taxon>
        <taxon>Bacillati</taxon>
        <taxon>Actinomycetota</taxon>
        <taxon>Actinomycetes</taxon>
        <taxon>Mycobacteriales</taxon>
        <taxon>Mycobacteriaceae</taxon>
        <taxon>Mycolicibacter</taxon>
    </lineage>
</organism>